<keyword evidence="3" id="KW-1185">Reference proteome</keyword>
<accession>A0ABD1Z4K4</accession>
<dbReference type="Proteomes" id="UP001605036">
    <property type="component" value="Unassembled WGS sequence"/>
</dbReference>
<comment type="caution">
    <text evidence="2">The sequence shown here is derived from an EMBL/GenBank/DDBJ whole genome shotgun (WGS) entry which is preliminary data.</text>
</comment>
<organism evidence="2 3">
    <name type="scientific">Riccia fluitans</name>
    <dbReference type="NCBI Taxonomy" id="41844"/>
    <lineage>
        <taxon>Eukaryota</taxon>
        <taxon>Viridiplantae</taxon>
        <taxon>Streptophyta</taxon>
        <taxon>Embryophyta</taxon>
        <taxon>Marchantiophyta</taxon>
        <taxon>Marchantiopsida</taxon>
        <taxon>Marchantiidae</taxon>
        <taxon>Marchantiales</taxon>
        <taxon>Ricciaceae</taxon>
        <taxon>Riccia</taxon>
    </lineage>
</organism>
<sequence>MEASPTEVGQNARDARLVNPAIHLDCTPSIALPTVTMRPSHNTTAEERNPIAGAPLEMQNTGDAHSKFNTNELSNSTIYRETEQGSKDTYPKGLDPPQPLFPQGDSKVASKVLLFSGFTREADPKERTIRPTTLADLPIPPNENTQELGNSRGAGGSSRLTQEVQLKTGES</sequence>
<protein>
    <submittedName>
        <fullName evidence="2">Uncharacterized protein</fullName>
    </submittedName>
</protein>
<evidence type="ECO:0000313" key="3">
    <source>
        <dbReference type="Proteomes" id="UP001605036"/>
    </source>
</evidence>
<feature type="region of interest" description="Disordered" evidence="1">
    <location>
        <begin position="40"/>
        <end position="105"/>
    </location>
</feature>
<feature type="compositionally biased region" description="Polar residues" evidence="1">
    <location>
        <begin position="58"/>
        <end position="79"/>
    </location>
</feature>
<gene>
    <name evidence="2" type="ORF">R1flu_010291</name>
</gene>
<dbReference type="AlphaFoldDB" id="A0ABD1Z4K4"/>
<dbReference type="EMBL" id="JBHFFA010000002">
    <property type="protein sequence ID" value="KAL2642704.1"/>
    <property type="molecule type" value="Genomic_DNA"/>
</dbReference>
<feature type="compositionally biased region" description="Basic and acidic residues" evidence="1">
    <location>
        <begin position="120"/>
        <end position="129"/>
    </location>
</feature>
<feature type="compositionally biased region" description="Basic and acidic residues" evidence="1">
    <location>
        <begin position="80"/>
        <end position="90"/>
    </location>
</feature>
<evidence type="ECO:0000313" key="2">
    <source>
        <dbReference type="EMBL" id="KAL2642704.1"/>
    </source>
</evidence>
<reference evidence="2 3" key="1">
    <citation type="submission" date="2024-09" db="EMBL/GenBank/DDBJ databases">
        <title>Chromosome-scale assembly of Riccia fluitans.</title>
        <authorList>
            <person name="Paukszto L."/>
            <person name="Sawicki J."/>
            <person name="Karawczyk K."/>
            <person name="Piernik-Szablinska J."/>
            <person name="Szczecinska M."/>
            <person name="Mazdziarz M."/>
        </authorList>
    </citation>
    <scope>NUCLEOTIDE SEQUENCE [LARGE SCALE GENOMIC DNA]</scope>
    <source>
        <strain evidence="2">Rf_01</strain>
        <tissue evidence="2">Aerial parts of the thallus</tissue>
    </source>
</reference>
<proteinExistence type="predicted"/>
<feature type="region of interest" description="Disordered" evidence="1">
    <location>
        <begin position="120"/>
        <end position="171"/>
    </location>
</feature>
<evidence type="ECO:0000256" key="1">
    <source>
        <dbReference type="SAM" id="MobiDB-lite"/>
    </source>
</evidence>
<name>A0ABD1Z4K4_9MARC</name>